<feature type="region of interest" description="Disordered" evidence="9">
    <location>
        <begin position="218"/>
        <end position="249"/>
    </location>
</feature>
<comment type="caution">
    <text evidence="7">Lacks conserved residue(s) required for the propagation of feature annotation.</text>
</comment>
<dbReference type="GO" id="GO:0050661">
    <property type="term" value="F:NADP binding"/>
    <property type="evidence" value="ECO:0007669"/>
    <property type="project" value="InterPro"/>
</dbReference>
<dbReference type="InterPro" id="IPR015895">
    <property type="entry name" value="4pyrrol_synth_GluRdtase_N"/>
</dbReference>
<dbReference type="InterPro" id="IPR000343">
    <property type="entry name" value="4pyrrol_synth_GluRdtase"/>
</dbReference>
<feature type="compositionally biased region" description="Basic residues" evidence="9">
    <location>
        <begin position="869"/>
        <end position="888"/>
    </location>
</feature>
<dbReference type="FunFam" id="3.30.460.30:FF:000001">
    <property type="entry name" value="Glutamyl-tRNA reductase"/>
    <property type="match status" value="1"/>
</dbReference>
<keyword evidence="4" id="KW-0627">Porphyrin biosynthesis</keyword>
<dbReference type="AlphaFoldDB" id="A0A8T2A8Y8"/>
<dbReference type="Pfam" id="PF00334">
    <property type="entry name" value="NDK"/>
    <property type="match status" value="1"/>
</dbReference>
<feature type="compositionally biased region" description="Basic and acidic residues" evidence="9">
    <location>
        <begin position="782"/>
        <end position="795"/>
    </location>
</feature>
<keyword evidence="1" id="KW-0521">NADP</keyword>
<evidence type="ECO:0000313" key="11">
    <source>
        <dbReference type="EMBL" id="KAG7569396.1"/>
    </source>
</evidence>
<evidence type="ECO:0000256" key="6">
    <source>
        <dbReference type="PROSITE-ProRule" id="PRU00047"/>
    </source>
</evidence>
<dbReference type="InterPro" id="IPR054722">
    <property type="entry name" value="PolX-like_BBD"/>
</dbReference>
<organism evidence="11 12">
    <name type="scientific">Arabidopsis thaliana x Arabidopsis arenosa</name>
    <dbReference type="NCBI Taxonomy" id="1240361"/>
    <lineage>
        <taxon>Eukaryota</taxon>
        <taxon>Viridiplantae</taxon>
        <taxon>Streptophyta</taxon>
        <taxon>Embryophyta</taxon>
        <taxon>Tracheophyta</taxon>
        <taxon>Spermatophyta</taxon>
        <taxon>Magnoliopsida</taxon>
        <taxon>eudicotyledons</taxon>
        <taxon>Gunneridae</taxon>
        <taxon>Pentapetalae</taxon>
        <taxon>rosids</taxon>
        <taxon>malvids</taxon>
        <taxon>Brassicales</taxon>
        <taxon>Brassicaceae</taxon>
        <taxon>Camelineae</taxon>
        <taxon>Arabidopsis</taxon>
    </lineage>
</organism>
<comment type="similarity">
    <text evidence="7">Belongs to the NDK family.</text>
</comment>
<dbReference type="PANTHER" id="PTHR43120">
    <property type="entry name" value="GLUTAMYL-TRNA REDUCTASE 1, CHLOROPLASTIC"/>
    <property type="match status" value="1"/>
</dbReference>
<feature type="compositionally biased region" description="Basic residues" evidence="9">
    <location>
        <begin position="237"/>
        <end position="249"/>
    </location>
</feature>
<evidence type="ECO:0000259" key="10">
    <source>
        <dbReference type="PROSITE" id="PS50158"/>
    </source>
</evidence>
<evidence type="ECO:0000256" key="3">
    <source>
        <dbReference type="ARBA" id="ARBA00023171"/>
    </source>
</evidence>
<feature type="compositionally biased region" description="Basic residues" evidence="9">
    <location>
        <begin position="813"/>
        <end position="836"/>
    </location>
</feature>
<evidence type="ECO:0000256" key="2">
    <source>
        <dbReference type="ARBA" id="ARBA00023002"/>
    </source>
</evidence>
<dbReference type="Pfam" id="PF14223">
    <property type="entry name" value="Retrotran_gag_2"/>
    <property type="match status" value="1"/>
</dbReference>
<dbReference type="Proteomes" id="UP000694240">
    <property type="component" value="Chromosome 9"/>
</dbReference>
<keyword evidence="8" id="KW-0175">Coiled coil</keyword>
<feature type="region of interest" description="Disordered" evidence="9">
    <location>
        <begin position="777"/>
        <end position="916"/>
    </location>
</feature>
<feature type="compositionally biased region" description="Basic and acidic residues" evidence="9">
    <location>
        <begin position="901"/>
        <end position="915"/>
    </location>
</feature>
<keyword evidence="6" id="KW-0479">Metal-binding</keyword>
<proteinExistence type="inferred from homology"/>
<evidence type="ECO:0000256" key="7">
    <source>
        <dbReference type="PROSITE-ProRule" id="PRU00706"/>
    </source>
</evidence>
<keyword evidence="2" id="KW-0560">Oxidoreductase</keyword>
<dbReference type="PANTHER" id="PTHR43120:SF1">
    <property type="entry name" value="GLUTAMYL-TRNA REDUCTASE 1, CHLOROPLASTIC"/>
    <property type="match status" value="1"/>
</dbReference>
<dbReference type="PROSITE" id="PS51374">
    <property type="entry name" value="NDPK_LIKE"/>
    <property type="match status" value="1"/>
</dbReference>
<evidence type="ECO:0000256" key="8">
    <source>
        <dbReference type="SAM" id="Coils"/>
    </source>
</evidence>
<keyword evidence="6" id="KW-0862">Zinc</keyword>
<dbReference type="GO" id="GO:0008883">
    <property type="term" value="F:glutamyl-tRNA reductase activity"/>
    <property type="evidence" value="ECO:0007669"/>
    <property type="project" value="InterPro"/>
</dbReference>
<keyword evidence="6" id="KW-0863">Zinc-finger</keyword>
<dbReference type="InterPro" id="IPR034907">
    <property type="entry name" value="NDK-like_dom"/>
</dbReference>
<dbReference type="InterPro" id="IPR001878">
    <property type="entry name" value="Znf_CCHC"/>
</dbReference>
<name>A0A8T2A8Y8_9BRAS</name>
<comment type="caution">
    <text evidence="11">The sequence shown here is derived from an EMBL/GenBank/DDBJ whole genome shotgun (WGS) entry which is preliminary data.</text>
</comment>
<dbReference type="Pfam" id="PF00098">
    <property type="entry name" value="zf-CCHC"/>
    <property type="match status" value="1"/>
</dbReference>
<dbReference type="GO" id="GO:0008270">
    <property type="term" value="F:zinc ion binding"/>
    <property type="evidence" value="ECO:0007669"/>
    <property type="project" value="UniProtKB-KW"/>
</dbReference>
<dbReference type="HAMAP" id="MF_00087">
    <property type="entry name" value="Glu_tRNA_reductase"/>
    <property type="match status" value="1"/>
</dbReference>
<feature type="compositionally biased region" description="Basic and acidic residues" evidence="9">
    <location>
        <begin position="949"/>
        <end position="966"/>
    </location>
</feature>
<dbReference type="PROSITE" id="PS00747">
    <property type="entry name" value="GLUTR"/>
    <property type="match status" value="1"/>
</dbReference>
<reference evidence="11 12" key="1">
    <citation type="submission" date="2020-12" db="EMBL/GenBank/DDBJ databases">
        <title>Concerted genomic and epigenomic changes stabilize Arabidopsis allopolyploids.</title>
        <authorList>
            <person name="Chen Z."/>
        </authorList>
    </citation>
    <scope>NUCLEOTIDE SEQUENCE [LARGE SCALE GENOMIC DNA]</scope>
    <source>
        <strain evidence="11">Allo738</strain>
        <tissue evidence="11">Leaf</tissue>
    </source>
</reference>
<accession>A0A8T2A8Y8</accession>
<dbReference type="SMART" id="SM00343">
    <property type="entry name" value="ZnF_C2HC"/>
    <property type="match status" value="1"/>
</dbReference>
<keyword evidence="12" id="KW-1185">Reference proteome</keyword>
<dbReference type="Pfam" id="PF05201">
    <property type="entry name" value="GlutR_N"/>
    <property type="match status" value="1"/>
</dbReference>
<dbReference type="EMBL" id="JAEFBK010000009">
    <property type="protein sequence ID" value="KAG7569396.1"/>
    <property type="molecule type" value="Genomic_DNA"/>
</dbReference>
<evidence type="ECO:0000256" key="5">
    <source>
        <dbReference type="ARBA" id="ARBA00023444"/>
    </source>
</evidence>
<gene>
    <name evidence="11" type="ORF">ISN45_Aa04g021180</name>
</gene>
<dbReference type="GO" id="GO:0015995">
    <property type="term" value="P:chlorophyll biosynthetic process"/>
    <property type="evidence" value="ECO:0007669"/>
    <property type="project" value="UniProtKB-KW"/>
</dbReference>
<dbReference type="GO" id="GO:0003676">
    <property type="term" value="F:nucleic acid binding"/>
    <property type="evidence" value="ECO:0007669"/>
    <property type="project" value="InterPro"/>
</dbReference>
<protein>
    <recommendedName>
        <fullName evidence="10">CCHC-type domain-containing protein</fullName>
    </recommendedName>
</protein>
<feature type="domain" description="CCHC-type" evidence="10">
    <location>
        <begin position="264"/>
        <end position="279"/>
    </location>
</feature>
<sequence>MGELTETSNAALAKVKDNGGSSSIKCPMLTSTNYTVWAMRMRILLRVNKVWEVIEESSNNEEKNDMATALLFQSIPESLILQVGKVNTAKKVWEAIKSKHLGAERVKEARLQTLMAEFDRLKMKETETIDDFASKLSEISSKSASLGETIEESKIVKKFLKSLPRKKYIQIVASLEQVLNLKETSFEEIVGRLKVYEERVNEEEEETQDDQGKLMYGAAESSSSQPNREYGGENRYRGRGGRFYNRGRGRGRYNGGGDTSKITCYRCDKIGHFASDCPDRLLKLQEAQEHDTKSTVEADELMMHEVVHLNEEKLLPNKYETNSGEADIWYLDNGASNHMTGDQRYFSSIDRTITGKVRFGDDSRIDIKGKGSIEFIDRNGELRKLVDVYYIPDLKSNIISLGQATESGCDVRMREDYLTLLDRDGKLLVKAKRSRNRLYKVIMEVESSKNLQLVVSSNSRLWHTRLGHIGVDTMKVMMQNEIVAGLSIHTAPVEMREKLAIPEAEWPRAITELCGLNHIEEAAVISTCNRMEIYVLALSQQRGVKEVIEWMSKTSGIFVLEIFQHRFLLYNKDATHHIFEVSAGLDSLVLGEDQILAQVKQVVKVGQRANVFGRNISGLFKHAITVGKRVRTETNIASGEVSVSSGDVDYIVSGPVVAMIWEGKNVVLMGRTIIGATNPANSVPRTNRGDFGKNVIHRVNSVESGRKMGKLVIKHWMAKGCTKLVMEEVVVAAEPPPTIPLVVEYEEEIEDDDDDDDLSLSSDSDIAETLDWLDGKDDDELISDRDYRNGRRSYDSDSESEGSESNLEEEDRRRRRKSSKKKKSRSRKKQSHCRKMRYSDSDESSDEDSKAEESEISASSSGEEDTKSKSKRRKKSSGSSSKRSKGKKTKSETESDGIEENDSKMQLEEMVKNTELELDEEELKKFKEMIELKKKSSAVDEDEEDVVGEELKDEQRSEERKKKEQKADILTKALGRIKFKEMRELIGVRDMERDDFKLKRENVGVSLKLT</sequence>
<dbReference type="PROSITE" id="PS50158">
    <property type="entry name" value="ZF_CCHC"/>
    <property type="match status" value="1"/>
</dbReference>
<dbReference type="Pfam" id="PF22936">
    <property type="entry name" value="Pol_BBD"/>
    <property type="match status" value="1"/>
</dbReference>
<evidence type="ECO:0000256" key="9">
    <source>
        <dbReference type="SAM" id="MobiDB-lite"/>
    </source>
</evidence>
<evidence type="ECO:0000313" key="12">
    <source>
        <dbReference type="Proteomes" id="UP000694240"/>
    </source>
</evidence>
<evidence type="ECO:0000256" key="4">
    <source>
        <dbReference type="ARBA" id="ARBA00023244"/>
    </source>
</evidence>
<evidence type="ECO:0000256" key="1">
    <source>
        <dbReference type="ARBA" id="ARBA00022857"/>
    </source>
</evidence>
<dbReference type="InterPro" id="IPR018214">
    <property type="entry name" value="GluRdtase_CS"/>
</dbReference>
<feature type="coiled-coil region" evidence="8">
    <location>
        <begin position="186"/>
        <end position="213"/>
    </location>
</feature>
<dbReference type="SMART" id="SM00562">
    <property type="entry name" value="NDK"/>
    <property type="match status" value="1"/>
</dbReference>
<feature type="region of interest" description="Disordered" evidence="9">
    <location>
        <begin position="933"/>
        <end position="966"/>
    </location>
</feature>
<feature type="compositionally biased region" description="Acidic residues" evidence="9">
    <location>
        <begin position="796"/>
        <end position="809"/>
    </location>
</feature>
<keyword evidence="3" id="KW-0149">Chlorophyll biosynthesis</keyword>
<feature type="compositionally biased region" description="Acidic residues" evidence="9">
    <location>
        <begin position="939"/>
        <end position="948"/>
    </location>
</feature>
<comment type="pathway">
    <text evidence="5">Porphyrin-containing compound metabolism.</text>
</comment>